<evidence type="ECO:0000313" key="9">
    <source>
        <dbReference type="EMBL" id="MQM26748.1"/>
    </source>
</evidence>
<evidence type="ECO:0000256" key="5">
    <source>
        <dbReference type="SAM" id="MobiDB-lite"/>
    </source>
</evidence>
<feature type="compositionally biased region" description="Basic and acidic residues" evidence="5">
    <location>
        <begin position="939"/>
        <end position="951"/>
    </location>
</feature>
<dbReference type="InterPro" id="IPR036291">
    <property type="entry name" value="NAD(P)-bd_dom_sf"/>
</dbReference>
<dbReference type="PROSITE" id="PS52019">
    <property type="entry name" value="PKS_MFAS_DH"/>
    <property type="match status" value="1"/>
</dbReference>
<gene>
    <name evidence="9" type="ORF">GFD30_14385</name>
</gene>
<dbReference type="InterPro" id="IPR042104">
    <property type="entry name" value="PKS_dehydratase_sf"/>
</dbReference>
<feature type="domain" description="Carrier" evidence="6">
    <location>
        <begin position="1096"/>
        <end position="1173"/>
    </location>
</feature>
<dbReference type="InterPro" id="IPR016035">
    <property type="entry name" value="Acyl_Trfase/lysoPLipase"/>
</dbReference>
<dbReference type="SMART" id="SM00825">
    <property type="entry name" value="PKS_KS"/>
    <property type="match status" value="1"/>
</dbReference>
<evidence type="ECO:0000259" key="7">
    <source>
        <dbReference type="PROSITE" id="PS52004"/>
    </source>
</evidence>
<evidence type="ECO:0000256" key="2">
    <source>
        <dbReference type="ARBA" id="ARBA00022553"/>
    </source>
</evidence>
<sequence>MSVSQHKLARTPIAIVGVAGVFPDALDVGRFWDNVLAGRDCTTDVPESHWRIEDHYDPDPLAADKTYCRRGGFLPEATFDPLEFGISPRSLDATGLVQLLSLNVARDVLRDAGCEGASWFDPARTGVILGVCGANSSMGPLTARLQVPVVEEAAADCGLAPQEVAALSRRYLASFPQWTSDSFPGLLANVVSGRIAKHFSLGGANFTVDAACASSLAALRAAVDELVLGRADLMITGGCDADNSNFAFMCFSKTPALAPSGRIRPFDAAADGTLIGEGIGMLALKRLADADRDGDRVYAVIRGIGNATDGPGTSIHAPCGDGQHLALERAYRDAGVPAASVALIEAHGTGTPTGDGVELAALNRFLAGARPRSVAIGSVKSQIGHTKAAAGAAGLIKMALALHDKILPPHINVDEPCPEAARADGAVYVNATARPWIREPHRPKRRGGVSSFGFGGVNFHVVLEEHDGPADTRAAHKVPVARLWHAPDPEALLHRLESGAPADREGPIPPGHARIGFAAADERDYDARLAAAVAGLRDRPDADEWAGDGVRYRRRARDGARVAALFTGQGSQYPDMGLAAANAFPPVRAAFDEANLIGPGPQPLSEAVFPPAGTDRHAAAERLRRTDYAQPAIGALAMGQYRFLADMGFAPDACLGHSFGELTALWAAGGLDDDGFLRLAAARGEAMAAPAGPGADPGAMLAVRCSEDRLAAILTSHPGAVVCNRNAPDELVVGGPAPVVDALAADCRGQGVPAQPLPVGAAFHTSLVAHAVETFRTAAEAVTFRAPVRPVLAGAPGAGYGEDPAANRSTLIGQITRPVDFQRRIEELYDSGHRVFVEFGPRGVLSGLVERILAGRDATVVPADPGPRHDGAAALMEAAVRLAVLGVPLFGLDRYEPLPVEPVVPSQAAQSLRGYDFAGRRVRETANREVAAAEYRPASVEERPIEERPADRAPANEAPPMRADHARPTPALDAVHLSRIAAEHLELHTRYVDGQLSTARGLVDLARAAADHGSAEAVAREVKAISDHGIALGRAHARANEAFGELARLGRHRDAAAPLEDEPPALPAEAAPAPPLRPETAPPAEPEPEPPALDPADMADLIRRIIADKTGFPLDMIGLDQDIQTDLGIDSLAQVEIAAELWKHVPSAPREAMYMLSAGRTVGDFVAFAEQMLTEADPEAAEPAVRALPLGRAHVTLRELPEADHLVDAFRPDPAALVVDDGGAVAAATITALERAGWRTSVLALPGVGIRRSGPTRALDDWSEAALADAVSALVPGDGILDLAVVVLTETGSAADAIRRLSHTLLAAKRLQPALAAGANGTTRAALVAVTALDGALGYAGSQGRTGPSLTGGVGGLLRTVAIETGGLFCRTLDYDPGLAADHVAQRLLREIHDAAVDLPEVGDDGTVRRTPALTGTPTALPVPASGAESAEVTEDDLFLVTGGARGVTAWCVIEMARRYRCGFLLLGRTPLSGGPDDSTARQEVERTLETLRALGVRAEYLAADVADAAEVAAVLAPYADAVTGVIHGAGVLADSWLRDKTADAVARVVGPKLVGLDAVLGALDAERLRHLVLFTSVVALNGNLRQSDYAMANDALDKFACAWKAARPACRVSALAFGPWHGGMANDAIQEIFRQQGIPMLTRDHGTALFVEQLGPEHRDHLVTVLGPTVPLFPKSRPLASSGATVRRDLAGLAAHPVLRDHAFDGTTAVLPLSAAIGWCANSLEGLDGGRAAVEVRDFAIGRGVVFDGSEQDRFELRAAPAGDGPDWVDVAIRSHRGVEPPVLRYQGRFRMAAEPAPAPRLDGLDAYELPAFEPHPYYADGFFFHGPTLTGLGPELAAGPDQVVALARLAAPSLPGCSGRLYDGAAADLLPQGALLLGRRLTGRRSLPMKVDAVEVYAPLPDGEPFLIVAELDEQRALDNRYTVTACAPDGRVLQRWKGLAMLDLTPELLADTRWAPLHMLAEQEPTVGAVNRA</sequence>
<dbReference type="SUPFAM" id="SSF47336">
    <property type="entry name" value="ACP-like"/>
    <property type="match status" value="1"/>
</dbReference>
<dbReference type="InterPro" id="IPR006162">
    <property type="entry name" value="Ppantetheine_attach_site"/>
</dbReference>
<dbReference type="SUPFAM" id="SSF55048">
    <property type="entry name" value="Probable ACP-binding domain of malonyl-CoA ACP transacylase"/>
    <property type="match status" value="1"/>
</dbReference>
<dbReference type="InterPro" id="IPR020841">
    <property type="entry name" value="PKS_Beta-ketoAc_synthase_dom"/>
</dbReference>
<dbReference type="RefSeq" id="WP_153025904.1">
    <property type="nucleotide sequence ID" value="NZ_WIAO01000016.1"/>
</dbReference>
<dbReference type="InterPro" id="IPR016036">
    <property type="entry name" value="Malonyl_transacylase_ACP-bd"/>
</dbReference>
<evidence type="ECO:0000259" key="6">
    <source>
        <dbReference type="PROSITE" id="PS50075"/>
    </source>
</evidence>
<dbReference type="SUPFAM" id="SSF52151">
    <property type="entry name" value="FabD/lysophospholipase-like"/>
    <property type="match status" value="1"/>
</dbReference>
<dbReference type="PROSITE" id="PS00012">
    <property type="entry name" value="PHOSPHOPANTETHEINE"/>
    <property type="match status" value="1"/>
</dbReference>
<dbReference type="Gene3D" id="3.40.50.720">
    <property type="entry name" value="NAD(P)-binding Rossmann-like Domain"/>
    <property type="match status" value="1"/>
</dbReference>
<keyword evidence="3" id="KW-0808">Transferase</keyword>
<evidence type="ECO:0000259" key="8">
    <source>
        <dbReference type="PROSITE" id="PS52019"/>
    </source>
</evidence>
<dbReference type="InterPro" id="IPR057326">
    <property type="entry name" value="KR_dom"/>
</dbReference>
<accession>A0A6L5GAV7</accession>
<dbReference type="InterPro" id="IPR036736">
    <property type="entry name" value="ACP-like_sf"/>
</dbReference>
<dbReference type="SMART" id="SM00822">
    <property type="entry name" value="PKS_KR"/>
    <property type="match status" value="1"/>
</dbReference>
<dbReference type="InterPro" id="IPR016039">
    <property type="entry name" value="Thiolase-like"/>
</dbReference>
<feature type="compositionally biased region" description="Low complexity" evidence="5">
    <location>
        <begin position="1411"/>
        <end position="1425"/>
    </location>
</feature>
<dbReference type="SUPFAM" id="SSF51735">
    <property type="entry name" value="NAD(P)-binding Rossmann-fold domains"/>
    <property type="match status" value="1"/>
</dbReference>
<feature type="domain" description="Ketosynthase family 3 (KS3)" evidence="7">
    <location>
        <begin position="10"/>
        <end position="465"/>
    </location>
</feature>
<feature type="active site" description="Proton donor; for dehydratase activity" evidence="4">
    <location>
        <position position="1870"/>
    </location>
</feature>
<dbReference type="Pfam" id="PF00698">
    <property type="entry name" value="Acyl_transf_1"/>
    <property type="match status" value="1"/>
</dbReference>
<dbReference type="InterPro" id="IPR052568">
    <property type="entry name" value="PKS-FAS_Synthase"/>
</dbReference>
<dbReference type="InterPro" id="IPR014030">
    <property type="entry name" value="Ketoacyl_synth_N"/>
</dbReference>
<feature type="domain" description="PKS/mFAS DH" evidence="8">
    <location>
        <begin position="1671"/>
        <end position="1953"/>
    </location>
</feature>
<dbReference type="PROSITE" id="PS50075">
    <property type="entry name" value="CARRIER"/>
    <property type="match status" value="1"/>
</dbReference>
<keyword evidence="2" id="KW-0597">Phosphoprotein</keyword>
<dbReference type="InterPro" id="IPR013968">
    <property type="entry name" value="PKS_KR"/>
</dbReference>
<protein>
    <submittedName>
        <fullName evidence="9">KR domain-containing protein</fullName>
    </submittedName>
</protein>
<dbReference type="Pfam" id="PF02801">
    <property type="entry name" value="Ketoacyl-synt_C"/>
    <property type="match status" value="1"/>
</dbReference>
<feature type="region of interest" description="Disordered" evidence="5">
    <location>
        <begin position="1058"/>
        <end position="1095"/>
    </location>
</feature>
<dbReference type="PROSITE" id="PS52004">
    <property type="entry name" value="KS3_2"/>
    <property type="match status" value="1"/>
</dbReference>
<dbReference type="Gene3D" id="3.40.47.10">
    <property type="match status" value="1"/>
</dbReference>
<name>A0A6L5GAV7_9ACTN</name>
<feature type="region of interest" description="Disordered" evidence="5">
    <location>
        <begin position="1403"/>
        <end position="1429"/>
    </location>
</feature>
<feature type="compositionally biased region" description="Pro residues" evidence="5">
    <location>
        <begin position="1072"/>
        <end position="1093"/>
    </location>
</feature>
<organism evidence="9 10">
    <name type="scientific">Glycomyces albidus</name>
    <dbReference type="NCBI Taxonomy" id="2656774"/>
    <lineage>
        <taxon>Bacteria</taxon>
        <taxon>Bacillati</taxon>
        <taxon>Actinomycetota</taxon>
        <taxon>Actinomycetes</taxon>
        <taxon>Glycomycetales</taxon>
        <taxon>Glycomycetaceae</taxon>
        <taxon>Glycomyces</taxon>
    </lineage>
</organism>
<dbReference type="SUPFAM" id="SSF53901">
    <property type="entry name" value="Thiolase-like"/>
    <property type="match status" value="1"/>
</dbReference>
<keyword evidence="1" id="KW-0596">Phosphopantetheine</keyword>
<feature type="region of interest" description="C-terminal hotdog fold" evidence="4">
    <location>
        <begin position="1811"/>
        <end position="1953"/>
    </location>
</feature>
<comment type="caution">
    <text evidence="9">The sequence shown here is derived from an EMBL/GenBank/DDBJ whole genome shotgun (WGS) entry which is preliminary data.</text>
</comment>
<dbReference type="EMBL" id="WIAO01000016">
    <property type="protein sequence ID" value="MQM26748.1"/>
    <property type="molecule type" value="Genomic_DNA"/>
</dbReference>
<dbReference type="GO" id="GO:0016746">
    <property type="term" value="F:acyltransferase activity"/>
    <property type="evidence" value="ECO:0007669"/>
    <property type="project" value="InterPro"/>
</dbReference>
<dbReference type="InterPro" id="IPR014043">
    <property type="entry name" value="Acyl_transferase_dom"/>
</dbReference>
<feature type="region of interest" description="Disordered" evidence="5">
    <location>
        <begin position="933"/>
        <end position="965"/>
    </location>
</feature>
<dbReference type="PANTHER" id="PTHR43074:SF1">
    <property type="entry name" value="BETA-KETOACYL SYNTHASE FAMILY PROTEIN-RELATED"/>
    <property type="match status" value="1"/>
</dbReference>
<reference evidence="9 10" key="1">
    <citation type="submission" date="2019-10" db="EMBL/GenBank/DDBJ databases">
        <title>Glycomyces albidus sp. nov., a novel actinomycete isolated from rhizosphere soil of wheat (Triticum aestivum L.).</title>
        <authorList>
            <person name="Qian L."/>
        </authorList>
    </citation>
    <scope>NUCLEOTIDE SEQUENCE [LARGE SCALE GENOMIC DNA]</scope>
    <source>
        <strain evidence="9 10">NEAU-7082</strain>
    </source>
</reference>
<evidence type="ECO:0000313" key="10">
    <source>
        <dbReference type="Proteomes" id="UP000477750"/>
    </source>
</evidence>
<dbReference type="Pfam" id="PF00109">
    <property type="entry name" value="ketoacyl-synt"/>
    <property type="match status" value="1"/>
</dbReference>
<dbReference type="Pfam" id="PF00550">
    <property type="entry name" value="PP-binding"/>
    <property type="match status" value="1"/>
</dbReference>
<proteinExistence type="predicted"/>
<dbReference type="Gene3D" id="3.40.366.10">
    <property type="entry name" value="Malonyl-Coenzyme A Acyl Carrier Protein, domain 2"/>
    <property type="match status" value="1"/>
</dbReference>
<dbReference type="Gene3D" id="3.10.129.110">
    <property type="entry name" value="Polyketide synthase dehydratase"/>
    <property type="match status" value="1"/>
</dbReference>
<dbReference type="Pfam" id="PF08659">
    <property type="entry name" value="KR"/>
    <property type="match status" value="1"/>
</dbReference>
<evidence type="ECO:0000256" key="3">
    <source>
        <dbReference type="ARBA" id="ARBA00022679"/>
    </source>
</evidence>
<dbReference type="InterPro" id="IPR014031">
    <property type="entry name" value="Ketoacyl_synth_C"/>
</dbReference>
<evidence type="ECO:0000256" key="1">
    <source>
        <dbReference type="ARBA" id="ARBA00022450"/>
    </source>
</evidence>
<dbReference type="Gene3D" id="1.10.1200.10">
    <property type="entry name" value="ACP-like"/>
    <property type="match status" value="1"/>
</dbReference>
<dbReference type="SMART" id="SM00827">
    <property type="entry name" value="PKS_AT"/>
    <property type="match status" value="1"/>
</dbReference>
<evidence type="ECO:0000256" key="4">
    <source>
        <dbReference type="PROSITE-ProRule" id="PRU01363"/>
    </source>
</evidence>
<dbReference type="Proteomes" id="UP000477750">
    <property type="component" value="Unassembled WGS sequence"/>
</dbReference>
<dbReference type="InterPro" id="IPR001227">
    <property type="entry name" value="Ac_transferase_dom_sf"/>
</dbReference>
<dbReference type="Gene3D" id="3.30.70.250">
    <property type="entry name" value="Malonyl-CoA ACP transacylase, ACP-binding"/>
    <property type="match status" value="1"/>
</dbReference>
<keyword evidence="10" id="KW-1185">Reference proteome</keyword>
<dbReference type="CDD" id="cd00833">
    <property type="entry name" value="PKS"/>
    <property type="match status" value="1"/>
</dbReference>
<feature type="active site" description="Proton acceptor; for dehydratase activity" evidence="4">
    <location>
        <position position="1703"/>
    </location>
</feature>
<dbReference type="PANTHER" id="PTHR43074">
    <property type="entry name" value="OMEGA-3 POLYUNSATURATED FATTY ACID SYNTHASE PFAB-RELATED"/>
    <property type="match status" value="1"/>
</dbReference>
<dbReference type="InterPro" id="IPR049900">
    <property type="entry name" value="PKS_mFAS_DH"/>
</dbReference>
<dbReference type="InterPro" id="IPR009081">
    <property type="entry name" value="PP-bd_ACP"/>
</dbReference>
<feature type="region of interest" description="N-terminal hotdog fold" evidence="4">
    <location>
        <begin position="1671"/>
        <end position="1798"/>
    </location>
</feature>